<comment type="similarity">
    <text evidence="7 14">Belongs to the CobU/CobP family.</text>
</comment>
<dbReference type="GO" id="GO:0009236">
    <property type="term" value="P:cobalamin biosynthetic process"/>
    <property type="evidence" value="ECO:0007669"/>
    <property type="project" value="UniProtKB-UniRule"/>
</dbReference>
<dbReference type="PIRSF" id="PIRSF006135">
    <property type="entry name" value="CobU"/>
    <property type="match status" value="1"/>
</dbReference>
<keyword evidence="19" id="KW-1185">Reference proteome</keyword>
<dbReference type="Gene3D" id="3.40.50.300">
    <property type="entry name" value="P-loop containing nucleotide triphosphate hydrolases"/>
    <property type="match status" value="1"/>
</dbReference>
<feature type="active site" description="GMP-histidine intermediate" evidence="15">
    <location>
        <position position="61"/>
    </location>
</feature>
<evidence type="ECO:0000256" key="4">
    <source>
        <dbReference type="ARBA" id="ARBA00003889"/>
    </source>
</evidence>
<evidence type="ECO:0000313" key="19">
    <source>
        <dbReference type="Proteomes" id="UP000000366"/>
    </source>
</evidence>
<evidence type="ECO:0000256" key="5">
    <source>
        <dbReference type="ARBA" id="ARBA00004692"/>
    </source>
</evidence>
<reference evidence="18 19" key="1">
    <citation type="journal article" date="2007" name="J. Bacteriol.">
        <title>Whole-genome analysis of the methyl tert-butyl ether-degrading beta-proteobacterium Methylibium petroleiphilum PM1.</title>
        <authorList>
            <person name="Kane S.R."/>
            <person name="Chakicherla A.Y."/>
            <person name="Chain P.S.G."/>
            <person name="Schmidt R."/>
            <person name="Shin M.W."/>
            <person name="Legler T.C."/>
            <person name="Scow K.M."/>
            <person name="Larimer F.W."/>
            <person name="Lucas S.M."/>
            <person name="Richardson P.M."/>
            <person name="Hristova K.R."/>
        </authorList>
    </citation>
    <scope>NUCLEOTIDE SEQUENCE [LARGE SCALE GENOMIC DNA]</scope>
    <source>
        <strain evidence="19">ATCC BAA-1232 / LMG 22953 / PM1</strain>
        <plasmid evidence="18 19">RPME01</plasmid>
    </source>
</reference>
<evidence type="ECO:0000313" key="18">
    <source>
        <dbReference type="EMBL" id="ABM97283.1"/>
    </source>
</evidence>
<evidence type="ECO:0000256" key="8">
    <source>
        <dbReference type="ARBA" id="ARBA00022573"/>
    </source>
</evidence>
<comment type="function">
    <text evidence="4 14">Catalyzes ATP-dependent phosphorylation of adenosylcobinamide and addition of GMP to adenosylcobinamide phosphate.</text>
</comment>
<evidence type="ECO:0000256" key="3">
    <source>
        <dbReference type="ARBA" id="ARBA00001522"/>
    </source>
</evidence>
<evidence type="ECO:0000256" key="13">
    <source>
        <dbReference type="ARBA" id="ARBA00023134"/>
    </source>
</evidence>
<evidence type="ECO:0000256" key="11">
    <source>
        <dbReference type="ARBA" id="ARBA00022777"/>
    </source>
</evidence>
<dbReference type="AlphaFoldDB" id="A2SNZ4"/>
<evidence type="ECO:0000256" key="2">
    <source>
        <dbReference type="ARBA" id="ARBA00000711"/>
    </source>
</evidence>
<dbReference type="SUPFAM" id="SSF52540">
    <property type="entry name" value="P-loop containing nucleoside triphosphate hydrolases"/>
    <property type="match status" value="1"/>
</dbReference>
<dbReference type="GO" id="GO:0005525">
    <property type="term" value="F:GTP binding"/>
    <property type="evidence" value="ECO:0007669"/>
    <property type="project" value="UniProtKB-UniRule"/>
</dbReference>
<name>A2SNZ4_METPP</name>
<evidence type="ECO:0000256" key="1">
    <source>
        <dbReference type="ARBA" id="ARBA00000312"/>
    </source>
</evidence>
<keyword evidence="18" id="KW-0614">Plasmid</keyword>
<comment type="pathway">
    <text evidence="6 14">Cofactor biosynthesis; adenosylcobalamin biosynthesis; adenosylcobalamin from cob(II)yrinate a,c-diamide: step 5/7.</text>
</comment>
<dbReference type="EMBL" id="CP000556">
    <property type="protein sequence ID" value="ABM97283.1"/>
    <property type="molecule type" value="Genomic_DNA"/>
</dbReference>
<dbReference type="Proteomes" id="UP000000366">
    <property type="component" value="Plasmid RPME01"/>
</dbReference>
<accession>A2SNZ4</accession>
<sequence>MTQARHELILGGAKSGKSRTAESRAARWLGEGGHRRAALVATALRGKVTGDAEMDRRIARHRADRAARVPQLQTVEAADALGGTLQGLSDPQLLIVVDCLTLWLTQILMPPPGRVASAALWHQEREALLSALRESASPIVLVSNEIGLGVLPMSREARDFIDTLGLLHQAVAGLCGRVTLMVAGCELSVKDET</sequence>
<geneLocation type="plasmid" evidence="18 19">
    <name>RPME01</name>
</geneLocation>
<dbReference type="InterPro" id="IPR027417">
    <property type="entry name" value="P-loop_NTPase"/>
</dbReference>
<keyword evidence="10 14" id="KW-0547">Nucleotide-binding</keyword>
<evidence type="ECO:0000256" key="17">
    <source>
        <dbReference type="SAM" id="MobiDB-lite"/>
    </source>
</evidence>
<protein>
    <recommendedName>
        <fullName evidence="14">Bifunctional adenosylcobalamin biosynthesis protein</fullName>
        <ecNumber evidence="14">2.7.1.156</ecNumber>
        <ecNumber evidence="14">2.7.7.62</ecNumber>
    </recommendedName>
</protein>
<dbReference type="EC" id="2.7.7.62" evidence="14"/>
<feature type="binding site" evidence="16">
    <location>
        <begin position="62"/>
        <end position="65"/>
    </location>
    <ligand>
        <name>GTP</name>
        <dbReference type="ChEBI" id="CHEBI:37565"/>
    </ligand>
</feature>
<comment type="catalytic activity">
    <reaction evidence="1 14">
        <text>adenosylcob(III)inamide + ATP = adenosylcob(III)inamide phosphate + ADP + H(+)</text>
        <dbReference type="Rhea" id="RHEA:15769"/>
        <dbReference type="ChEBI" id="CHEBI:2480"/>
        <dbReference type="ChEBI" id="CHEBI:15378"/>
        <dbReference type="ChEBI" id="CHEBI:30616"/>
        <dbReference type="ChEBI" id="CHEBI:58502"/>
        <dbReference type="ChEBI" id="CHEBI:456216"/>
        <dbReference type="EC" id="2.7.1.156"/>
    </reaction>
</comment>
<evidence type="ECO:0000256" key="10">
    <source>
        <dbReference type="ARBA" id="ARBA00022741"/>
    </source>
</evidence>
<evidence type="ECO:0000256" key="16">
    <source>
        <dbReference type="PIRSR" id="PIRSR006135-2"/>
    </source>
</evidence>
<dbReference type="RefSeq" id="WP_011831836.1">
    <property type="nucleotide sequence ID" value="NC_008826.1"/>
</dbReference>
<comment type="catalytic activity">
    <reaction evidence="2 14">
        <text>adenosylcob(III)inamide phosphate + GTP + H(+) = adenosylcob(III)inamide-GDP + diphosphate</text>
        <dbReference type="Rhea" id="RHEA:22712"/>
        <dbReference type="ChEBI" id="CHEBI:15378"/>
        <dbReference type="ChEBI" id="CHEBI:33019"/>
        <dbReference type="ChEBI" id="CHEBI:37565"/>
        <dbReference type="ChEBI" id="CHEBI:58502"/>
        <dbReference type="ChEBI" id="CHEBI:60487"/>
        <dbReference type="EC" id="2.7.7.62"/>
    </reaction>
</comment>
<dbReference type="eggNOG" id="COG2087">
    <property type="taxonomic scope" value="Bacteria"/>
</dbReference>
<keyword evidence="9 14" id="KW-0808">Transferase</keyword>
<feature type="binding site" evidence="16">
    <location>
        <position position="76"/>
    </location>
    <ligand>
        <name>GTP</name>
        <dbReference type="ChEBI" id="CHEBI:37565"/>
    </ligand>
</feature>
<evidence type="ECO:0000256" key="12">
    <source>
        <dbReference type="ARBA" id="ARBA00022840"/>
    </source>
</evidence>
<gene>
    <name evidence="18" type="primary">cobU</name>
    <name evidence="18" type="ordered locus">Mpe_B0511</name>
</gene>
<comment type="catalytic activity">
    <reaction evidence="3">
        <text>adenosylcob(III)inamide + GTP = adenosylcob(III)inamide phosphate + GDP + H(+)</text>
        <dbReference type="Rhea" id="RHEA:15765"/>
        <dbReference type="ChEBI" id="CHEBI:2480"/>
        <dbReference type="ChEBI" id="CHEBI:15378"/>
        <dbReference type="ChEBI" id="CHEBI:37565"/>
        <dbReference type="ChEBI" id="CHEBI:58189"/>
        <dbReference type="ChEBI" id="CHEBI:58502"/>
        <dbReference type="EC" id="2.7.1.156"/>
    </reaction>
</comment>
<evidence type="ECO:0000256" key="7">
    <source>
        <dbReference type="ARBA" id="ARBA00007490"/>
    </source>
</evidence>
<evidence type="ECO:0000256" key="6">
    <source>
        <dbReference type="ARBA" id="ARBA00005159"/>
    </source>
</evidence>
<proteinExistence type="inferred from homology"/>
<dbReference type="Pfam" id="PF02283">
    <property type="entry name" value="CobU"/>
    <property type="match status" value="1"/>
</dbReference>
<dbReference type="KEGG" id="mpt:Mpe_B0511"/>
<feature type="binding site" evidence="16">
    <location>
        <begin position="41"/>
        <end position="43"/>
    </location>
    <ligand>
        <name>GTP</name>
        <dbReference type="ChEBI" id="CHEBI:37565"/>
    </ligand>
</feature>
<evidence type="ECO:0000256" key="15">
    <source>
        <dbReference type="PIRSR" id="PIRSR006135-1"/>
    </source>
</evidence>
<dbReference type="PANTHER" id="PTHR34848:SF1">
    <property type="entry name" value="BIFUNCTIONAL ADENOSYLCOBALAMIN BIOSYNTHESIS PROTEIN COBU"/>
    <property type="match status" value="1"/>
</dbReference>
<organism evidence="18 19">
    <name type="scientific">Methylibium petroleiphilum (strain ATCC BAA-1232 / LMG 22953 / PM1)</name>
    <dbReference type="NCBI Taxonomy" id="420662"/>
    <lineage>
        <taxon>Bacteria</taxon>
        <taxon>Pseudomonadati</taxon>
        <taxon>Pseudomonadota</taxon>
        <taxon>Betaproteobacteria</taxon>
        <taxon>Burkholderiales</taxon>
        <taxon>Sphaerotilaceae</taxon>
        <taxon>Methylibium</taxon>
    </lineage>
</organism>
<keyword evidence="12 14" id="KW-0067">ATP-binding</keyword>
<feature type="region of interest" description="Disordered" evidence="17">
    <location>
        <begin position="1"/>
        <end position="21"/>
    </location>
</feature>
<dbReference type="GO" id="GO:0005524">
    <property type="term" value="F:ATP binding"/>
    <property type="evidence" value="ECO:0007669"/>
    <property type="project" value="UniProtKB-UniRule"/>
</dbReference>
<dbReference type="EC" id="2.7.1.156" evidence="14"/>
<dbReference type="UniPathway" id="UPA00148">
    <property type="reaction ID" value="UER00236"/>
</dbReference>
<dbReference type="GO" id="GO:0008820">
    <property type="term" value="F:cobinamide phosphate guanylyltransferase activity"/>
    <property type="evidence" value="ECO:0007669"/>
    <property type="project" value="UniProtKB-UniRule"/>
</dbReference>
<dbReference type="HOGENOM" id="CLU_094161_0_1_4"/>
<comment type="pathway">
    <text evidence="5 14">Cofactor biosynthesis; adenosylcobalamin biosynthesis; adenosylcobalamin from cob(II)yrinate a,c-diamide: step 6/7.</text>
</comment>
<dbReference type="GO" id="GO:0043752">
    <property type="term" value="F:adenosylcobinamide kinase activity"/>
    <property type="evidence" value="ECO:0007669"/>
    <property type="project" value="UniProtKB-EC"/>
</dbReference>
<evidence type="ECO:0000256" key="9">
    <source>
        <dbReference type="ARBA" id="ARBA00022679"/>
    </source>
</evidence>
<dbReference type="InterPro" id="IPR003203">
    <property type="entry name" value="CobU/CobP"/>
</dbReference>
<evidence type="ECO:0000256" key="14">
    <source>
        <dbReference type="PIRNR" id="PIRNR006135"/>
    </source>
</evidence>
<keyword evidence="11 14" id="KW-0418">Kinase</keyword>
<keyword evidence="13 14" id="KW-0342">GTP-binding</keyword>
<keyword evidence="8 14" id="KW-0169">Cobalamin biosynthesis</keyword>
<dbReference type="PANTHER" id="PTHR34848">
    <property type="match status" value="1"/>
</dbReference>
<feature type="binding site" evidence="16">
    <location>
        <position position="98"/>
    </location>
    <ligand>
        <name>GTP</name>
        <dbReference type="ChEBI" id="CHEBI:37565"/>
    </ligand>
</feature>
<feature type="binding site" evidence="16">
    <location>
        <begin position="11"/>
        <end position="18"/>
    </location>
    <ligand>
        <name>GTP</name>
        <dbReference type="ChEBI" id="CHEBI:37565"/>
    </ligand>
</feature>